<dbReference type="AlphaFoldDB" id="A0A9R1C159"/>
<dbReference type="Gramene" id="TRITD7Bv1G124940.1">
    <property type="protein sequence ID" value="TRITD7Bv1G124940.1"/>
    <property type="gene ID" value="TRITD7Bv1G124940"/>
</dbReference>
<keyword evidence="2" id="KW-1185">Reference proteome</keyword>
<organism evidence="1 2">
    <name type="scientific">Triticum turgidum subsp. durum</name>
    <name type="common">Durum wheat</name>
    <name type="synonym">Triticum durum</name>
    <dbReference type="NCBI Taxonomy" id="4567"/>
    <lineage>
        <taxon>Eukaryota</taxon>
        <taxon>Viridiplantae</taxon>
        <taxon>Streptophyta</taxon>
        <taxon>Embryophyta</taxon>
        <taxon>Tracheophyta</taxon>
        <taxon>Spermatophyta</taxon>
        <taxon>Magnoliopsida</taxon>
        <taxon>Liliopsida</taxon>
        <taxon>Poales</taxon>
        <taxon>Poaceae</taxon>
        <taxon>BOP clade</taxon>
        <taxon>Pooideae</taxon>
        <taxon>Triticodae</taxon>
        <taxon>Triticeae</taxon>
        <taxon>Triticinae</taxon>
        <taxon>Triticum</taxon>
    </lineage>
</organism>
<dbReference type="EMBL" id="LT934124">
    <property type="protein sequence ID" value="VAI88428.1"/>
    <property type="molecule type" value="Genomic_DNA"/>
</dbReference>
<name>A0A9R1C159_TRITD</name>
<evidence type="ECO:0000313" key="1">
    <source>
        <dbReference type="EMBL" id="VAI88428.1"/>
    </source>
</evidence>
<proteinExistence type="predicted"/>
<gene>
    <name evidence="1" type="ORF">TRITD_7Bv1G124940</name>
</gene>
<sequence length="131" mass="15404">MENEKIQILDPFRDISKGGKDIEARHSKTKDHVARALQECMMFSFPDWKRDISIWQHEFPTNIPAITNRMETAFHVLSYMKNWDARSLVNPLPYDSREARKDFLANLLSFKTNEAIIPESVDRLVKALRRN</sequence>
<protein>
    <submittedName>
        <fullName evidence="1">Uncharacterized protein</fullName>
    </submittedName>
</protein>
<reference evidence="1 2" key="1">
    <citation type="submission" date="2017-09" db="EMBL/GenBank/DDBJ databases">
        <authorList>
            <consortium name="International Durum Wheat Genome Sequencing Consortium (IDWGSC)"/>
            <person name="Milanesi L."/>
        </authorList>
    </citation>
    <scope>NUCLEOTIDE SEQUENCE [LARGE SCALE GENOMIC DNA]</scope>
    <source>
        <strain evidence="2">cv. Svevo</strain>
    </source>
</reference>
<dbReference type="Proteomes" id="UP000324705">
    <property type="component" value="Chromosome 7B"/>
</dbReference>
<accession>A0A9R1C159</accession>
<dbReference type="OMA" id="ISIWQHE"/>
<evidence type="ECO:0000313" key="2">
    <source>
        <dbReference type="Proteomes" id="UP000324705"/>
    </source>
</evidence>